<evidence type="ECO:0000256" key="1">
    <source>
        <dbReference type="RuleBase" id="RU363098"/>
    </source>
</evidence>
<dbReference type="Proteomes" id="UP001244011">
    <property type="component" value="Unassembled WGS sequence"/>
</dbReference>
<dbReference type="EC" id="2.7.7.48" evidence="1"/>
<keyword evidence="1" id="KW-0808">Transferase</keyword>
<dbReference type="PANTHER" id="PTHR23079:SF17">
    <property type="entry name" value="RNA-DEPENDENT RNA POLYMERASE"/>
    <property type="match status" value="1"/>
</dbReference>
<evidence type="ECO:0000256" key="2">
    <source>
        <dbReference type="SAM" id="MobiDB-lite"/>
    </source>
</evidence>
<keyword evidence="1" id="KW-0548">Nucleotidyltransferase</keyword>
<dbReference type="GO" id="GO:0003723">
    <property type="term" value="F:RNA binding"/>
    <property type="evidence" value="ECO:0007669"/>
    <property type="project" value="UniProtKB-KW"/>
</dbReference>
<evidence type="ECO:0000259" key="3">
    <source>
        <dbReference type="Pfam" id="PF05183"/>
    </source>
</evidence>
<dbReference type="PANTHER" id="PTHR23079">
    <property type="entry name" value="RNA-DEPENDENT RNA POLYMERASE"/>
    <property type="match status" value="1"/>
</dbReference>
<gene>
    <name evidence="5" type="ORF">QBC33DRAFT_779</name>
</gene>
<dbReference type="InterPro" id="IPR057503">
    <property type="entry name" value="PH_RdRP"/>
</dbReference>
<dbReference type="RefSeq" id="XP_060288386.1">
    <property type="nucleotide sequence ID" value="XM_060433056.1"/>
</dbReference>
<dbReference type="GeneID" id="85316243"/>
<organism evidence="5 6">
    <name type="scientific">Phialemonium atrogriseum</name>
    <dbReference type="NCBI Taxonomy" id="1093897"/>
    <lineage>
        <taxon>Eukaryota</taxon>
        <taxon>Fungi</taxon>
        <taxon>Dikarya</taxon>
        <taxon>Ascomycota</taxon>
        <taxon>Pezizomycotina</taxon>
        <taxon>Sordariomycetes</taxon>
        <taxon>Sordariomycetidae</taxon>
        <taxon>Cephalothecales</taxon>
        <taxon>Cephalothecaceae</taxon>
        <taxon>Phialemonium</taxon>
    </lineage>
</organism>
<keyword evidence="6" id="KW-1185">Reference proteome</keyword>
<dbReference type="AlphaFoldDB" id="A0AAJ0CAZ2"/>
<comment type="similarity">
    <text evidence="1">Belongs to the RdRP family.</text>
</comment>
<feature type="region of interest" description="Disordered" evidence="2">
    <location>
        <begin position="63"/>
        <end position="98"/>
    </location>
</feature>
<dbReference type="EMBL" id="MU838997">
    <property type="protein sequence ID" value="KAK1772173.1"/>
    <property type="molecule type" value="Genomic_DNA"/>
</dbReference>
<dbReference type="InterPro" id="IPR057596">
    <property type="entry name" value="RDRP_core"/>
</dbReference>
<keyword evidence="1 5" id="KW-0696">RNA-directed RNA polymerase</keyword>
<feature type="domain" description="RDRP core" evidence="3">
    <location>
        <begin position="448"/>
        <end position="1047"/>
    </location>
</feature>
<accession>A0AAJ0CAZ2</accession>
<evidence type="ECO:0000313" key="5">
    <source>
        <dbReference type="EMBL" id="KAK1772173.1"/>
    </source>
</evidence>
<evidence type="ECO:0000259" key="4">
    <source>
        <dbReference type="Pfam" id="PF25358"/>
    </source>
</evidence>
<protein>
    <recommendedName>
        <fullName evidence="1">RNA-dependent RNA polymerase</fullName>
        <ecNumber evidence="1">2.7.7.48</ecNumber>
    </recommendedName>
</protein>
<dbReference type="Pfam" id="PF25358">
    <property type="entry name" value="PH_fung_RdRP"/>
    <property type="match status" value="1"/>
</dbReference>
<dbReference type="GO" id="GO:0031380">
    <property type="term" value="C:nuclear RNA-directed RNA polymerase complex"/>
    <property type="evidence" value="ECO:0007669"/>
    <property type="project" value="TreeGrafter"/>
</dbReference>
<feature type="compositionally biased region" description="Basic residues" evidence="2">
    <location>
        <begin position="76"/>
        <end position="86"/>
    </location>
</feature>
<sequence length="1260" mass="141236">MEVFMHNLPEDLTIGGLKVQLEPFLRDLGIVDFHCEKPGKRRFGHITFLHKSDGDKFLARHGEEFLPNQGPPNPFRAHHGGNGRRGQRGDRPRTRPRLSIMGKGVHCRLSDRTADEITLRTLAGAAEDRVTQPEAPKEESTVFDLQSLSCGHNQFVHGEMTFVSERSLNEPGMAKFFKRKLVIDLRTSQVQIRIPFSSIVEMVQGTTDSSILITLSTPPVILTPKFTLNLPTKTELPLSLASLSLLASLNLGPSATDGWYRALAIDSLHKHSAPYCLVYRLKLSPADFHAKMKKVASTELITITRYNVPAELGDHGVYAECVKSLKEQLELYNSQTAVPFGILFSLQALVHNGYLHPATVSKLAARLRGMWKAPGKKGKNAPISVDAMKKLFEWIEYPRPFGDPSQFEVDALVEMLHDAEREIREGSLLRSSVVGDNDNLTWTYRAFVSPTRTTLHGPEVTTKNRILRKFPQHQDCFIRVQFGDENGEDLFFNAKVSLDQIYDRFKQVLKDGIHVAGRTYSFLGFSHSSLRAHSAWFCSPFYYNDKLNTHFTIIDGLGDFSVINSPARRAARIGQAFSETPFSVSLSEHEISVSTIKDVTSADGQRVFSDGVGTLSELAMLSIWSTLPRKKADPTCFQIRYAGAKGMLCYDPHLPGRQVCVRPSMIKFTGNDTSHLEICDMATKPIPLVLNRQLIKILEDMGTPADWFLRLQTKELNRLRGITTDAYNTANFLEMQSIGHGIRLPRFLRQVHAMDMDYRQDRFLRTVVEAVVLKELRLLKHKARIPVKEGITLFGVMDETGYLEEGEVYITCDALPMHRPVIPVNGHVLVTRSPALHPGDVQLAFSVALPPDSPLAELRNCIVFSQKGDRDLPSQLSGGDLDGDIYNVIWDATLDVDKLTTFPPADYPRVEPLVLDRQVTKDDMANFFVDFMKTDHLGVIATRHMILADQMEDGTLDYRCTMLAQLHSTAVDFSKTGIPVELTQLPRANRFRPDFLAPGPLTHIHDKSEIDLEKHIHEDVDPDDEDAGPRHKYYKSNKLLGTLYRAVDERRIWFEEIKTAAPTRGEGETFWDKFLASVDETCSDIGPTNWERRTGEARRIRYTYEDAILSAMNDFSDHPVHPLTELEVFVGFIINKTGVQTQRQRDRSTRLRDEFERISAWILSEMRNKASSSRATAATSRSVDNSAAYHGEDDGDNNLRALELCLACVHVGCGRGSGSGTGADRYSTISARYAGSGSGGLQSFRVVAAAALLQEIRACQ</sequence>
<comment type="caution">
    <text evidence="5">The sequence shown here is derived from an EMBL/GenBank/DDBJ whole genome shotgun (WGS) entry which is preliminary data.</text>
</comment>
<feature type="domain" description="RdRP-like PH" evidence="4">
    <location>
        <begin position="142"/>
        <end position="297"/>
    </location>
</feature>
<reference evidence="5" key="1">
    <citation type="submission" date="2023-06" db="EMBL/GenBank/DDBJ databases">
        <title>Genome-scale phylogeny and comparative genomics of the fungal order Sordariales.</title>
        <authorList>
            <consortium name="Lawrence Berkeley National Laboratory"/>
            <person name="Hensen N."/>
            <person name="Bonometti L."/>
            <person name="Westerberg I."/>
            <person name="Brannstrom I.O."/>
            <person name="Guillou S."/>
            <person name="Cros-Aarteil S."/>
            <person name="Calhoun S."/>
            <person name="Haridas S."/>
            <person name="Kuo A."/>
            <person name="Mondo S."/>
            <person name="Pangilinan J."/>
            <person name="Riley R."/>
            <person name="Labutti K."/>
            <person name="Andreopoulos B."/>
            <person name="Lipzen A."/>
            <person name="Chen C."/>
            <person name="Yanf M."/>
            <person name="Daum C."/>
            <person name="Ng V."/>
            <person name="Clum A."/>
            <person name="Steindorff A."/>
            <person name="Ohm R."/>
            <person name="Martin F."/>
            <person name="Silar P."/>
            <person name="Natvig D."/>
            <person name="Lalanne C."/>
            <person name="Gautier V."/>
            <person name="Ament-Velasquez S.L."/>
            <person name="Kruys A."/>
            <person name="Hutchinson M.I."/>
            <person name="Powell A.J."/>
            <person name="Barry K."/>
            <person name="Miller A.N."/>
            <person name="Grigoriev I.V."/>
            <person name="Debuchy R."/>
            <person name="Gladieux P."/>
            <person name="Thoren M.H."/>
            <person name="Johannesson H."/>
        </authorList>
    </citation>
    <scope>NUCLEOTIDE SEQUENCE</scope>
    <source>
        <strain evidence="5">8032-3</strain>
    </source>
</reference>
<proteinExistence type="inferred from homology"/>
<dbReference type="GO" id="GO:0030422">
    <property type="term" value="P:siRNA processing"/>
    <property type="evidence" value="ECO:0007669"/>
    <property type="project" value="TreeGrafter"/>
</dbReference>
<keyword evidence="1" id="KW-0694">RNA-binding</keyword>
<comment type="catalytic activity">
    <reaction evidence="1">
        <text>RNA(n) + a ribonucleoside 5'-triphosphate = RNA(n+1) + diphosphate</text>
        <dbReference type="Rhea" id="RHEA:21248"/>
        <dbReference type="Rhea" id="RHEA-COMP:14527"/>
        <dbReference type="Rhea" id="RHEA-COMP:17342"/>
        <dbReference type="ChEBI" id="CHEBI:33019"/>
        <dbReference type="ChEBI" id="CHEBI:61557"/>
        <dbReference type="ChEBI" id="CHEBI:140395"/>
        <dbReference type="EC" id="2.7.7.48"/>
    </reaction>
</comment>
<evidence type="ECO:0000313" key="6">
    <source>
        <dbReference type="Proteomes" id="UP001244011"/>
    </source>
</evidence>
<name>A0AAJ0CAZ2_9PEZI</name>
<dbReference type="Pfam" id="PF05183">
    <property type="entry name" value="RdRP"/>
    <property type="match status" value="1"/>
</dbReference>
<dbReference type="GO" id="GO:0003968">
    <property type="term" value="F:RNA-directed RNA polymerase activity"/>
    <property type="evidence" value="ECO:0007669"/>
    <property type="project" value="UniProtKB-KW"/>
</dbReference>
<dbReference type="InterPro" id="IPR007855">
    <property type="entry name" value="RDRP"/>
</dbReference>